<evidence type="ECO:0000313" key="3">
    <source>
        <dbReference type="Proteomes" id="UP000183299"/>
    </source>
</evidence>
<dbReference type="Proteomes" id="UP000183299">
    <property type="component" value="Unassembled WGS sequence"/>
</dbReference>
<sequence>MKHAGKFALLIALVGAIAVGVMLFGARFGFWEPIVGFGLYRTYLNPLGAILTGIGLLALVLHLIRKESGSAVAGGFAALIGLACLMPLIAGTLNPPLRAPPIHDISTDTVNPPVFEVLDETRAGAKNTLEYGGADLAAAQEAGYPDIAPLNTDLSPKEAFERALSVGRDMGWDIVASDAERLRFEATAHTPVFHFADDIVVVVTADGDGSRVDMRSVSRVGRGDQGVNAARIRTFQDRYAE</sequence>
<dbReference type="Pfam" id="PF07386">
    <property type="entry name" value="DUF1499"/>
    <property type="match status" value="1"/>
</dbReference>
<reference evidence="2 3" key="1">
    <citation type="submission" date="2016-10" db="EMBL/GenBank/DDBJ databases">
        <authorList>
            <person name="de Groot N.N."/>
        </authorList>
    </citation>
    <scope>NUCLEOTIDE SEQUENCE [LARGE SCALE GENOMIC DNA]</scope>
    <source>
        <strain evidence="2 3">CGMCC 1.8891</strain>
    </source>
</reference>
<keyword evidence="3" id="KW-1185">Reference proteome</keyword>
<feature type="transmembrane region" description="Helical" evidence="1">
    <location>
        <begin position="7"/>
        <end position="31"/>
    </location>
</feature>
<gene>
    <name evidence="2" type="ORF">SAMN04488138_104156</name>
</gene>
<keyword evidence="1" id="KW-0472">Membrane</keyword>
<evidence type="ECO:0008006" key="4">
    <source>
        <dbReference type="Google" id="ProtNLM"/>
    </source>
</evidence>
<keyword evidence="1" id="KW-0812">Transmembrane</keyword>
<feature type="transmembrane region" description="Helical" evidence="1">
    <location>
        <begin position="71"/>
        <end position="90"/>
    </location>
</feature>
<keyword evidence="1" id="KW-1133">Transmembrane helix</keyword>
<feature type="transmembrane region" description="Helical" evidence="1">
    <location>
        <begin position="43"/>
        <end position="64"/>
    </location>
</feature>
<dbReference type="InterPro" id="IPR010865">
    <property type="entry name" value="DUF1499"/>
</dbReference>
<proteinExistence type="predicted"/>
<dbReference type="AlphaFoldDB" id="A0A1I3QZB1"/>
<dbReference type="STRING" id="576117.SAMN04488138_104156"/>
<dbReference type="GeneID" id="98664521"/>
<protein>
    <recommendedName>
        <fullName evidence="4">DUF1499 domain-containing protein</fullName>
    </recommendedName>
</protein>
<evidence type="ECO:0000256" key="1">
    <source>
        <dbReference type="SAM" id="Phobius"/>
    </source>
</evidence>
<evidence type="ECO:0000313" key="2">
    <source>
        <dbReference type="EMBL" id="SFJ38487.1"/>
    </source>
</evidence>
<dbReference type="RefSeq" id="WP_066601410.1">
    <property type="nucleotide sequence ID" value="NZ_FORY01000004.1"/>
</dbReference>
<organism evidence="2 3">
    <name type="scientific">Celeribacter halophilus</name>
    <dbReference type="NCBI Taxonomy" id="576117"/>
    <lineage>
        <taxon>Bacteria</taxon>
        <taxon>Pseudomonadati</taxon>
        <taxon>Pseudomonadota</taxon>
        <taxon>Alphaproteobacteria</taxon>
        <taxon>Rhodobacterales</taxon>
        <taxon>Roseobacteraceae</taxon>
        <taxon>Celeribacter</taxon>
    </lineage>
</organism>
<name>A0A1I3QZB1_9RHOB</name>
<accession>A0A1I3QZB1</accession>
<dbReference type="EMBL" id="FORY01000004">
    <property type="protein sequence ID" value="SFJ38487.1"/>
    <property type="molecule type" value="Genomic_DNA"/>
</dbReference>